<feature type="compositionally biased region" description="Pro residues" evidence="3">
    <location>
        <begin position="238"/>
        <end position="265"/>
    </location>
</feature>
<sequence length="265" mass="29186">MISLLIITNLFSLAISQYEAFFCSQNGNYTKESLYRADLNSLLNSLSSNIDNTGFYSASVGQANAIALCRADIQHNTCQGCVNIVAKEILGICPNQYQAVMWYEFCMVRYSNDNITGRLAISPGTYSYNRNNMTSPGSFKVVREELMDDVRARAANGGPLRKAAVGNRTGPDDQEIFALLQCTPDLSPVNCSRCLVQATQYISALVNDTIGIRLYTPSCLYRYEPSQFYNDTRLEEPLTPPLAPPLVSSPPPPPPPPLLPFPPPP</sequence>
<evidence type="ECO:0000256" key="4">
    <source>
        <dbReference type="SAM" id="SignalP"/>
    </source>
</evidence>
<dbReference type="EMBL" id="KI630716">
    <property type="protein sequence ID" value="EYU34178.1"/>
    <property type="molecule type" value="Genomic_DNA"/>
</dbReference>
<evidence type="ECO:0000256" key="1">
    <source>
        <dbReference type="ARBA" id="ARBA00022729"/>
    </source>
</evidence>
<evidence type="ECO:0000256" key="3">
    <source>
        <dbReference type="SAM" id="MobiDB-lite"/>
    </source>
</evidence>
<dbReference type="Gene3D" id="3.30.430.20">
    <property type="entry name" value="Gnk2 domain, C-X8-C-X2-C motif"/>
    <property type="match status" value="2"/>
</dbReference>
<reference evidence="6 7" key="1">
    <citation type="journal article" date="2013" name="Proc. Natl. Acad. Sci. U.S.A.">
        <title>Fine-scale variation in meiotic recombination in Mimulus inferred from population shotgun sequencing.</title>
        <authorList>
            <person name="Hellsten U."/>
            <person name="Wright K.M."/>
            <person name="Jenkins J."/>
            <person name="Shu S."/>
            <person name="Yuan Y."/>
            <person name="Wessler S.R."/>
            <person name="Schmutz J."/>
            <person name="Willis J.H."/>
            <person name="Rokhsar D.S."/>
        </authorList>
    </citation>
    <scope>NUCLEOTIDE SEQUENCE [LARGE SCALE GENOMIC DNA]</scope>
    <source>
        <strain evidence="7">cv. DUN x IM62</strain>
    </source>
</reference>
<gene>
    <name evidence="6" type="ORF">MIMGU_mgv1a023742mg</name>
</gene>
<evidence type="ECO:0000256" key="2">
    <source>
        <dbReference type="ARBA" id="ARBA00022737"/>
    </source>
</evidence>
<feature type="non-terminal residue" evidence="6">
    <location>
        <position position="265"/>
    </location>
</feature>
<keyword evidence="1 4" id="KW-0732">Signal</keyword>
<dbReference type="PANTHER" id="PTHR32099">
    <property type="entry name" value="CYSTEINE-RICH REPEAT SECRETORY PROTEIN"/>
    <property type="match status" value="1"/>
</dbReference>
<dbReference type="STRING" id="4155.A0A022R3J5"/>
<dbReference type="PROSITE" id="PS51473">
    <property type="entry name" value="GNK2"/>
    <property type="match status" value="2"/>
</dbReference>
<keyword evidence="2" id="KW-0677">Repeat</keyword>
<evidence type="ECO:0000313" key="6">
    <source>
        <dbReference type="EMBL" id="EYU34178.1"/>
    </source>
</evidence>
<feature type="domain" description="Gnk2-homologous" evidence="5">
    <location>
        <begin position="17"/>
        <end position="115"/>
    </location>
</feature>
<proteinExistence type="predicted"/>
<feature type="chain" id="PRO_5001504809" description="Gnk2-homologous domain-containing protein" evidence="4">
    <location>
        <begin position="17"/>
        <end position="265"/>
    </location>
</feature>
<dbReference type="AlphaFoldDB" id="A0A022R3J5"/>
<organism evidence="6 7">
    <name type="scientific">Erythranthe guttata</name>
    <name type="common">Yellow monkey flower</name>
    <name type="synonym">Mimulus guttatus</name>
    <dbReference type="NCBI Taxonomy" id="4155"/>
    <lineage>
        <taxon>Eukaryota</taxon>
        <taxon>Viridiplantae</taxon>
        <taxon>Streptophyta</taxon>
        <taxon>Embryophyta</taxon>
        <taxon>Tracheophyta</taxon>
        <taxon>Spermatophyta</taxon>
        <taxon>Magnoliopsida</taxon>
        <taxon>eudicotyledons</taxon>
        <taxon>Gunneridae</taxon>
        <taxon>Pentapetalae</taxon>
        <taxon>asterids</taxon>
        <taxon>lamiids</taxon>
        <taxon>Lamiales</taxon>
        <taxon>Phrymaceae</taxon>
        <taxon>Erythranthe</taxon>
    </lineage>
</organism>
<evidence type="ECO:0000259" key="5">
    <source>
        <dbReference type="PROSITE" id="PS51473"/>
    </source>
</evidence>
<evidence type="ECO:0000313" key="7">
    <source>
        <dbReference type="Proteomes" id="UP000030748"/>
    </source>
</evidence>
<keyword evidence="7" id="KW-1185">Reference proteome</keyword>
<dbReference type="Proteomes" id="UP000030748">
    <property type="component" value="Unassembled WGS sequence"/>
</dbReference>
<name>A0A022R3J5_ERYGU</name>
<accession>A0A022R3J5</accession>
<dbReference type="PANTHER" id="PTHR32099:SF51">
    <property type="entry name" value="CYSTEINE-RICH RECEPTOR-LIKE PROTEIN KINASE 25 ISOFORM X1"/>
    <property type="match status" value="1"/>
</dbReference>
<dbReference type="eggNOG" id="ENOG502QWDY">
    <property type="taxonomic scope" value="Eukaryota"/>
</dbReference>
<feature type="domain" description="Gnk2-homologous" evidence="5">
    <location>
        <begin position="121"/>
        <end position="228"/>
    </location>
</feature>
<dbReference type="InterPro" id="IPR038408">
    <property type="entry name" value="GNK2_sf"/>
</dbReference>
<protein>
    <recommendedName>
        <fullName evidence="5">Gnk2-homologous domain-containing protein</fullName>
    </recommendedName>
</protein>
<dbReference type="Pfam" id="PF01657">
    <property type="entry name" value="Stress-antifung"/>
    <property type="match status" value="2"/>
</dbReference>
<dbReference type="InterPro" id="IPR002902">
    <property type="entry name" value="GNK2"/>
</dbReference>
<feature type="region of interest" description="Disordered" evidence="3">
    <location>
        <begin position="234"/>
        <end position="265"/>
    </location>
</feature>
<dbReference type="CDD" id="cd23509">
    <property type="entry name" value="Gnk2-like"/>
    <property type="match status" value="2"/>
</dbReference>
<feature type="signal peptide" evidence="4">
    <location>
        <begin position="1"/>
        <end position="16"/>
    </location>
</feature>